<reference evidence="1 2" key="1">
    <citation type="submission" date="2016-10" db="EMBL/GenBank/DDBJ databases">
        <title>Complete genome sequences of three Cupriavidus strains isolated from various Malaysian environments.</title>
        <authorList>
            <person name="Abdullah A.A.-A."/>
            <person name="Shafie N.A.H."/>
            <person name="Lau N.S."/>
        </authorList>
    </citation>
    <scope>NUCLEOTIDE SEQUENCE [LARGE SCALE GENOMIC DNA]</scope>
    <source>
        <strain evidence="1 2">USMAA1020</strain>
    </source>
</reference>
<organism evidence="1 2">
    <name type="scientific">Cupriavidus malaysiensis</name>
    <dbReference type="NCBI Taxonomy" id="367825"/>
    <lineage>
        <taxon>Bacteria</taxon>
        <taxon>Pseudomonadati</taxon>
        <taxon>Pseudomonadota</taxon>
        <taxon>Betaproteobacteria</taxon>
        <taxon>Burkholderiales</taxon>
        <taxon>Burkholderiaceae</taxon>
        <taxon>Cupriavidus</taxon>
    </lineage>
</organism>
<name>A0ABN4TZF0_9BURK</name>
<evidence type="ECO:0008006" key="3">
    <source>
        <dbReference type="Google" id="ProtNLM"/>
    </source>
</evidence>
<keyword evidence="2" id="KW-1185">Reference proteome</keyword>
<dbReference type="RefSeq" id="WP_071017807.1">
    <property type="nucleotide sequence ID" value="NZ_CP017755.1"/>
</dbReference>
<dbReference type="EMBL" id="CP017755">
    <property type="protein sequence ID" value="AOZ10546.1"/>
    <property type="molecule type" value="Genomic_DNA"/>
</dbReference>
<sequence length="95" mass="10423">MLLTLHSKAAPDITLPRDLAQYLLGLVGKRIGERGVIRPDELPGAIERLESALGHGGEAPLADARRSAVLSRRAYPFLDMLRAARRQQADILWGI</sequence>
<dbReference type="Pfam" id="PF08895">
    <property type="entry name" value="DUF1840"/>
    <property type="match status" value="1"/>
</dbReference>
<protein>
    <recommendedName>
        <fullName evidence="3">DUF1840 domain-containing protein</fullName>
    </recommendedName>
</protein>
<dbReference type="Proteomes" id="UP000177515">
    <property type="component" value="Chromosome 2"/>
</dbReference>
<evidence type="ECO:0000313" key="1">
    <source>
        <dbReference type="EMBL" id="AOZ10546.1"/>
    </source>
</evidence>
<proteinExistence type="predicted"/>
<dbReference type="InterPro" id="IPR014991">
    <property type="entry name" value="DUF1840"/>
</dbReference>
<accession>A0ABN4TZF0</accession>
<evidence type="ECO:0000313" key="2">
    <source>
        <dbReference type="Proteomes" id="UP000177515"/>
    </source>
</evidence>
<gene>
    <name evidence="1" type="ORF">BKK80_33895</name>
</gene>